<evidence type="ECO:0000259" key="2">
    <source>
        <dbReference type="PROSITE" id="PS51703"/>
    </source>
</evidence>
<proteinExistence type="predicted"/>
<feature type="region of interest" description="Disordered" evidence="1">
    <location>
        <begin position="529"/>
        <end position="565"/>
    </location>
</feature>
<dbReference type="EMBL" id="JXXN02001542">
    <property type="protein sequence ID" value="THD24551.1"/>
    <property type="molecule type" value="Genomic_DNA"/>
</dbReference>
<dbReference type="Gene3D" id="3.30.160.60">
    <property type="entry name" value="Classic Zinc Finger"/>
    <property type="match status" value="3"/>
</dbReference>
<dbReference type="Gene3D" id="1.10.1410.40">
    <property type="match status" value="1"/>
</dbReference>
<dbReference type="PROSITE" id="PS51703">
    <property type="entry name" value="DZF"/>
    <property type="match status" value="1"/>
</dbReference>
<feature type="region of interest" description="Disordered" evidence="1">
    <location>
        <begin position="1"/>
        <end position="20"/>
    </location>
</feature>
<feature type="compositionally biased region" description="Polar residues" evidence="1">
    <location>
        <begin position="170"/>
        <end position="180"/>
    </location>
</feature>
<dbReference type="Proteomes" id="UP000230066">
    <property type="component" value="Unassembled WGS sequence"/>
</dbReference>
<feature type="region of interest" description="Disordered" evidence="1">
    <location>
        <begin position="142"/>
        <end position="180"/>
    </location>
</feature>
<feature type="compositionally biased region" description="Polar residues" evidence="1">
    <location>
        <begin position="551"/>
        <end position="565"/>
    </location>
</feature>
<dbReference type="InterPro" id="IPR003604">
    <property type="entry name" value="Matrin/U1-like-C_Znf_C2H2"/>
</dbReference>
<feature type="compositionally biased region" description="Basic and acidic residues" evidence="1">
    <location>
        <begin position="540"/>
        <end position="550"/>
    </location>
</feature>
<feature type="domain" description="DZF" evidence="2">
    <location>
        <begin position="461"/>
        <end position="926"/>
    </location>
</feature>
<dbReference type="InterPro" id="IPR043519">
    <property type="entry name" value="NT_sf"/>
</dbReference>
<dbReference type="InterPro" id="IPR013087">
    <property type="entry name" value="Znf_C2H2_type"/>
</dbReference>
<name>A0A4E0RDS3_FASHE</name>
<feature type="region of interest" description="Disordered" evidence="1">
    <location>
        <begin position="300"/>
        <end position="329"/>
    </location>
</feature>
<dbReference type="Pfam" id="PF12874">
    <property type="entry name" value="zf-met"/>
    <property type="match status" value="3"/>
</dbReference>
<reference evidence="3" key="1">
    <citation type="submission" date="2019-03" db="EMBL/GenBank/DDBJ databases">
        <title>Improved annotation for the trematode Fasciola hepatica.</title>
        <authorList>
            <person name="Choi Y.-J."/>
            <person name="Martin J."/>
            <person name="Mitreva M."/>
        </authorList>
    </citation>
    <scope>NUCLEOTIDE SEQUENCE [LARGE SCALE GENOMIC DNA]</scope>
</reference>
<organism evidence="3 4">
    <name type="scientific">Fasciola hepatica</name>
    <name type="common">Liver fluke</name>
    <dbReference type="NCBI Taxonomy" id="6192"/>
    <lineage>
        <taxon>Eukaryota</taxon>
        <taxon>Metazoa</taxon>
        <taxon>Spiralia</taxon>
        <taxon>Lophotrochozoa</taxon>
        <taxon>Platyhelminthes</taxon>
        <taxon>Trematoda</taxon>
        <taxon>Digenea</taxon>
        <taxon>Plagiorchiida</taxon>
        <taxon>Echinostomata</taxon>
        <taxon>Echinostomatoidea</taxon>
        <taxon>Fasciolidae</taxon>
        <taxon>Fasciola</taxon>
    </lineage>
</organism>
<dbReference type="GO" id="GO:0003676">
    <property type="term" value="F:nucleic acid binding"/>
    <property type="evidence" value="ECO:0007669"/>
    <property type="project" value="InterPro"/>
</dbReference>
<dbReference type="PANTHER" id="PTHR45762:SF3">
    <property type="entry name" value="ZINC-FINGER PROTEIN AT 72D, ISOFORM B"/>
    <property type="match status" value="1"/>
</dbReference>
<dbReference type="InterPro" id="IPR036236">
    <property type="entry name" value="Znf_C2H2_sf"/>
</dbReference>
<accession>A0A4E0RDS3</accession>
<dbReference type="Pfam" id="PF07528">
    <property type="entry name" value="DZF_N"/>
    <property type="match status" value="1"/>
</dbReference>
<dbReference type="PROSITE" id="PS00028">
    <property type="entry name" value="ZINC_FINGER_C2H2_1"/>
    <property type="match status" value="1"/>
</dbReference>
<dbReference type="Gene3D" id="3.30.460.10">
    <property type="entry name" value="Beta Polymerase, domain 2"/>
    <property type="match status" value="1"/>
</dbReference>
<comment type="caution">
    <text evidence="3">The sequence shown here is derived from an EMBL/GenBank/DDBJ whole genome shotgun (WGS) entry which is preliminary data.</text>
</comment>
<dbReference type="SUPFAM" id="SSF57667">
    <property type="entry name" value="beta-beta-alpha zinc fingers"/>
    <property type="match status" value="3"/>
</dbReference>
<protein>
    <recommendedName>
        <fullName evidence="2">DZF domain-containing protein</fullName>
    </recommendedName>
</protein>
<feature type="compositionally biased region" description="Basic and acidic residues" evidence="1">
    <location>
        <begin position="308"/>
        <end position="329"/>
    </location>
</feature>
<keyword evidence="4" id="KW-1185">Reference proteome</keyword>
<feature type="region of interest" description="Disordered" evidence="1">
    <location>
        <begin position="41"/>
        <end position="83"/>
    </location>
</feature>
<dbReference type="SMART" id="SM00355">
    <property type="entry name" value="ZnF_C2H2"/>
    <property type="match status" value="3"/>
</dbReference>
<dbReference type="SMART" id="SM00572">
    <property type="entry name" value="DZF"/>
    <property type="match status" value="1"/>
</dbReference>
<gene>
    <name evidence="3" type="ORF">D915_004444</name>
</gene>
<dbReference type="GO" id="GO:0008270">
    <property type="term" value="F:zinc ion binding"/>
    <property type="evidence" value="ECO:0007669"/>
    <property type="project" value="InterPro"/>
</dbReference>
<dbReference type="InterPro" id="IPR006561">
    <property type="entry name" value="DZF_dom"/>
</dbReference>
<sequence>MEPFPSYQGPNYPPGHFPSTAGYLDPQISVYVPPSPDGFYGPKAYPGYRDDGPHPHGRPQRDVFPPLMVDGSRRSSLGGPIDLESPYRDPVYAADSPMNRPVYSPEMSYVPADYGRGRSNAQIVYSSGPVRFPNRVGPTANYGFRPRHSEPGFQPVRPPRPVNMKRPRMTGSSDSGSGHASRQAPTLYCEICKVSCVGTTAFSDHEKGQRHQKRLSQQKAIEQLKSNKADLIVQACPKTGSTELRCELCDIVCTGAGAYSAHLAGRQHQRTLKLHKELGKPIPPTNDPLVPTAVAAALEAPSSAPDLKSADVKDGTETKGPKRDSPVKPECELKNLNLDLLTAQTKPPVGAEYVEQVLGPGGKGIHFQCKLCDCKFTNADAKEMHIRGRRHRMQYKKKVDPSISIERKSSNNHSARKIAQVAKKADITVPPPVIPVPLPGPCAVPMPTPYMDPNHTMPPRSPFVGTPVSRFARPPQFPNVMIENRFMSAKHASLVPTDVEAQAMKTVITICEHALKAVSDDLVEQSARATAKKSVATQRSSDEDNKDTESGTKTTQNSGPKANQNAQFVEDRLLRGVVRVGHLGKSLLLRGDCIGDLVLVCSSWPTTGLMEYLQKELLGVLSVSQKSLLDQYSQSSSGAVKAGSSAQLVESSTASTATEQTRISSSSTSHTTAATAVCTGSHGPSNSTVVPANRLSLITQGEPICKSNCLHALDAINQAKWFQNALSKQPLGLVARVLLDYLRADEHWRKLDEFAVLAVLDRILSAELQAISYSRSPGAGRSPFSLQIGPRPFINSGSPVNQSAAYVGPSRLFRRFFEAISSGLLLQLKSPAPEDDNLTGVNDEDNFFAYEVLAKAPIDLRERVTLSAQLALRQIAFRQLFKVLRIEPTAAQFTYRRRVPSDDDCSVRVEEGLDPGSYDEEMGGEVIQCNESAHQIPGTTAPLKRPCVDQDVEISSRQSDGTITSVTPTTLTVAATVATSVIATNGTHSSTAVATRSSVRLVTDGRKG</sequence>
<evidence type="ECO:0000256" key="1">
    <source>
        <dbReference type="SAM" id="MobiDB-lite"/>
    </source>
</evidence>
<dbReference type="SMART" id="SM00451">
    <property type="entry name" value="ZnF_U1"/>
    <property type="match status" value="3"/>
</dbReference>
<evidence type="ECO:0000313" key="4">
    <source>
        <dbReference type="Proteomes" id="UP000230066"/>
    </source>
</evidence>
<dbReference type="AlphaFoldDB" id="A0A4E0RDS3"/>
<dbReference type="InterPro" id="IPR049401">
    <property type="entry name" value="DZF_dom_N"/>
</dbReference>
<dbReference type="PANTHER" id="PTHR45762">
    <property type="entry name" value="ZINC FINGER RNA-BINDING PROTEIN"/>
    <property type="match status" value="1"/>
</dbReference>
<evidence type="ECO:0000313" key="3">
    <source>
        <dbReference type="EMBL" id="THD24551.1"/>
    </source>
</evidence>